<proteinExistence type="predicted"/>
<sequence length="29" mass="3277">MEPVAIPQSIDDPIHILLWSADEIVPFMV</sequence>
<feature type="non-terminal residue" evidence="1">
    <location>
        <position position="29"/>
    </location>
</feature>
<evidence type="ECO:0000313" key="2">
    <source>
        <dbReference type="Proteomes" id="UP001524586"/>
    </source>
</evidence>
<dbReference type="EMBL" id="JANIBK010000085">
    <property type="protein sequence ID" value="MCQ8129628.1"/>
    <property type="molecule type" value="Genomic_DNA"/>
</dbReference>
<dbReference type="Pfam" id="PF07178">
    <property type="entry name" value="TraL"/>
    <property type="match status" value="1"/>
</dbReference>
<dbReference type="InterPro" id="IPR009838">
    <property type="entry name" value="T4SS_TraL"/>
</dbReference>
<organism evidence="1 2">
    <name type="scientific">Methylomonas rivi</name>
    <dbReference type="NCBI Taxonomy" id="2952226"/>
    <lineage>
        <taxon>Bacteria</taxon>
        <taxon>Pseudomonadati</taxon>
        <taxon>Pseudomonadota</taxon>
        <taxon>Gammaproteobacteria</taxon>
        <taxon>Methylococcales</taxon>
        <taxon>Methylococcaceae</taxon>
        <taxon>Methylomonas</taxon>
    </lineage>
</organism>
<keyword evidence="2" id="KW-1185">Reference proteome</keyword>
<name>A0ABT1U716_9GAMM</name>
<dbReference type="RefSeq" id="WP_256616061.1">
    <property type="nucleotide sequence ID" value="NZ_JANIBK010000085.1"/>
</dbReference>
<protein>
    <submittedName>
        <fullName evidence="1">Type IV conjugative transfer system protein TraL</fullName>
    </submittedName>
</protein>
<reference evidence="1 2" key="1">
    <citation type="submission" date="2022-07" db="EMBL/GenBank/DDBJ databases">
        <title>Methylomonas rivi sp. nov., Methylomonas rosea sp. nov., Methylomonas aureus sp. nov. and Methylomonas subterranea sp. nov., four novel methanotrophs isolated from a freshwater creek and the deep terrestrial subsurface.</title>
        <authorList>
            <person name="Abin C."/>
            <person name="Sankaranarayanan K."/>
            <person name="Garner C."/>
            <person name="Sindelar R."/>
            <person name="Kotary K."/>
            <person name="Garner R."/>
            <person name="Barclay S."/>
            <person name="Lawson P."/>
            <person name="Krumholz L."/>
        </authorList>
    </citation>
    <scope>NUCLEOTIDE SEQUENCE [LARGE SCALE GENOMIC DNA]</scope>
    <source>
        <strain evidence="1 2">WSC-6</strain>
    </source>
</reference>
<evidence type="ECO:0000313" key="1">
    <source>
        <dbReference type="EMBL" id="MCQ8129628.1"/>
    </source>
</evidence>
<dbReference type="Proteomes" id="UP001524586">
    <property type="component" value="Unassembled WGS sequence"/>
</dbReference>
<accession>A0ABT1U716</accession>
<comment type="caution">
    <text evidence="1">The sequence shown here is derived from an EMBL/GenBank/DDBJ whole genome shotgun (WGS) entry which is preliminary data.</text>
</comment>
<gene>
    <name evidence="1" type="ORF">NP596_14285</name>
</gene>